<dbReference type="InterPro" id="IPR036809">
    <property type="entry name" value="AF1782-like_sf"/>
</dbReference>
<dbReference type="Gene3D" id="1.20.1270.90">
    <property type="entry name" value="AF1782-like"/>
    <property type="match status" value="1"/>
</dbReference>
<proteinExistence type="predicted"/>
<dbReference type="EMBL" id="FZMP01000178">
    <property type="protein sequence ID" value="SNQ61382.1"/>
    <property type="molecule type" value="Genomic_DNA"/>
</dbReference>
<dbReference type="AlphaFoldDB" id="A0A284VQ51"/>
<organism evidence="2 3">
    <name type="scientific">Candidatus Methanoperedens nitratireducens</name>
    <dbReference type="NCBI Taxonomy" id="1392998"/>
    <lineage>
        <taxon>Archaea</taxon>
        <taxon>Methanobacteriati</taxon>
        <taxon>Methanobacteriota</taxon>
        <taxon>Stenosarchaea group</taxon>
        <taxon>Methanomicrobia</taxon>
        <taxon>Methanosarcinales</taxon>
        <taxon>ANME-2 cluster</taxon>
        <taxon>Candidatus Methanoperedentaceae</taxon>
        <taxon>Candidatus Methanoperedens</taxon>
    </lineage>
</organism>
<dbReference type="RefSeq" id="WP_096206076.1">
    <property type="nucleotide sequence ID" value="NZ_FZMP01000178.1"/>
</dbReference>
<reference evidence="3" key="1">
    <citation type="submission" date="2017-06" db="EMBL/GenBank/DDBJ databases">
        <authorList>
            <person name="Cremers G."/>
        </authorList>
    </citation>
    <scope>NUCLEOTIDE SEQUENCE [LARGE SCALE GENOMIC DNA]</scope>
</reference>
<dbReference type="STRING" id="1392998.ANME2D_02690"/>
<keyword evidence="3" id="KW-1185">Reference proteome</keyword>
<feature type="domain" description="DUF357" evidence="1">
    <location>
        <begin position="13"/>
        <end position="85"/>
    </location>
</feature>
<dbReference type="OrthoDB" id="148073at2157"/>
<accession>A0A284VQ51</accession>
<evidence type="ECO:0000313" key="3">
    <source>
        <dbReference type="Proteomes" id="UP000218615"/>
    </source>
</evidence>
<evidence type="ECO:0000313" key="2">
    <source>
        <dbReference type="EMBL" id="SNQ61382.1"/>
    </source>
</evidence>
<gene>
    <name evidence="2" type="ORF">MNV_330050</name>
</gene>
<name>A0A284VQ51_9EURY</name>
<protein>
    <recommendedName>
        <fullName evidence="1">DUF357 domain-containing protein</fullName>
    </recommendedName>
</protein>
<evidence type="ECO:0000259" key="1">
    <source>
        <dbReference type="Pfam" id="PF04010"/>
    </source>
</evidence>
<sequence length="95" mass="10729">MTKPAVLEEKVKRYENLLSKALSAFEVAPQENSHLRKVADDYSNMANSYYEDGKYFLEQGDKVNALACFSYGHAWLDAGVKLGVFKVSDENLFTI</sequence>
<dbReference type="Proteomes" id="UP000218615">
    <property type="component" value="Unassembled WGS sequence"/>
</dbReference>
<dbReference type="Pfam" id="PF04010">
    <property type="entry name" value="DUF357"/>
    <property type="match status" value="1"/>
</dbReference>
<dbReference type="InterPro" id="IPR023140">
    <property type="entry name" value="DUF357"/>
</dbReference>
<dbReference type="SUPFAM" id="SSF158372">
    <property type="entry name" value="AF1782-like"/>
    <property type="match status" value="1"/>
</dbReference>